<dbReference type="Gene3D" id="1.25.10.10">
    <property type="entry name" value="Leucine-rich Repeat Variant"/>
    <property type="match status" value="1"/>
</dbReference>
<feature type="region of interest" description="Disordered" evidence="2">
    <location>
        <begin position="847"/>
        <end position="876"/>
    </location>
</feature>
<reference evidence="4 5" key="1">
    <citation type="submission" date="2024-10" db="EMBL/GenBank/DDBJ databases">
        <authorList>
            <person name="Kim D."/>
        </authorList>
    </citation>
    <scope>NUCLEOTIDE SEQUENCE [LARGE SCALE GENOMIC DNA]</scope>
    <source>
        <strain evidence="4">Taebaek</strain>
    </source>
</reference>
<evidence type="ECO:0000313" key="4">
    <source>
        <dbReference type="EMBL" id="KAL3069685.1"/>
    </source>
</evidence>
<proteinExistence type="inferred from homology"/>
<dbReference type="AlphaFoldDB" id="A0ABD2HXN6"/>
<evidence type="ECO:0000313" key="5">
    <source>
        <dbReference type="Proteomes" id="UP001620645"/>
    </source>
</evidence>
<dbReference type="Pfam" id="PF00069">
    <property type="entry name" value="Pkinase"/>
    <property type="match status" value="1"/>
</dbReference>
<name>A0ABD2HXN6_HETSC</name>
<sequence length="981" mass="107638">MNAKMSNSPRATARASIACDTRAALMALTPRQHSQPRAGSADKVPPPLPAQVESALNGRSIHNSSPRFSAAVAAVPLRQQSVQQQNTNSKRSSTCSSSSMTLPTNGGAMPPSSPISPSSAAAHRPMQMPPPGGTPLDAHLNSIQSAGFIVGGHWHHFLAQSNMAQDNEKDVSLFLFDKKCNVKGPTRIGRISRLSLVDLLRYDLNQLQQLQHPRILRMVKPLTESKDLLAFATEPVQCTLDKLYEHFEPEDAGGPLLEKLEMKRGILQLIEGLSYLHNNAKMLHGNLTPQAVFIAAKQFWKIGGFAFSVASKKANVFPCFPWTKKFPPCLQPDLDFLAPEYLAPNTQTVSTAADVFSLGALICWIYGGGRRLIDVSNNLDSHQIVIDQLDVALEMLTDELGPNLKGSLAKVLSKDVEQRPAVQMLALTKHFDDPALCALRQLDDLAQNFDPASKAAFLGQTLGTVLAQIPEPLWFRIILRRFDEHLTDASELFSALLRPLSQMLQHCESHNIHRLRPWFRRICGKTDEKQVCHALLDQLPVIFRRLNDEQVEDRCFDMLIHLLQGLDPHLKQSAVRSIPQIAEFVPAWFVNKRLIPVLQCQAPFFQEHIPRQIDLLVAVAHLSDRCDAQTLHYLLTVASVCSTLHPAIVHSKSRLVQRILTCDVSRLRDPLVIAHHLLNPLVLGLALPELSPAHFDDVMSSSRILLDIVEQLRYEFDDSRMKAENGGGSHRLCNRRVSMSSNHLPRLLITAARPSIGDGRKMSFLSADGRLEDRRGSRRESKDSRCSLESEVSLRICNGSDVSDESAVVCPNGAAAGGTASAGGGRQTKARRKSWLEHGYMHSVSLEQSVTPQVPPQSSHPLPFATAPHQKQRGIARVDVARCSSAAAGTANGQQMHTAPAQTNAAEQRPFSTVSRKMTTGFSAAAGGIPCGIAAGSAARRNRSPEGANLLDETGGRKPSRPNSFTNLGHNLACTLWKTFY</sequence>
<dbReference type="Gene3D" id="1.10.510.10">
    <property type="entry name" value="Transferase(Phosphotransferase) domain 1"/>
    <property type="match status" value="1"/>
</dbReference>
<evidence type="ECO:0000259" key="3">
    <source>
        <dbReference type="PROSITE" id="PS50011"/>
    </source>
</evidence>
<dbReference type="InterPro" id="IPR016024">
    <property type="entry name" value="ARM-type_fold"/>
</dbReference>
<gene>
    <name evidence="4" type="ORF">niasHS_015919</name>
</gene>
<dbReference type="PANTHER" id="PTHR12984:SF16">
    <property type="entry name" value="BLACK MATCH, ISOFORM H"/>
    <property type="match status" value="1"/>
</dbReference>
<dbReference type="InterPro" id="IPR051177">
    <property type="entry name" value="CIK-Related_Protein"/>
</dbReference>
<comment type="caution">
    <text evidence="4">The sequence shown here is derived from an EMBL/GenBank/DDBJ whole genome shotgun (WGS) entry which is preliminary data.</text>
</comment>
<feature type="domain" description="Protein kinase" evidence="3">
    <location>
        <begin position="143"/>
        <end position="436"/>
    </location>
</feature>
<evidence type="ECO:0000256" key="1">
    <source>
        <dbReference type="ARBA" id="ARBA00038349"/>
    </source>
</evidence>
<comment type="similarity">
    <text evidence="1">Belongs to the protein kinase superfamily.</text>
</comment>
<feature type="compositionally biased region" description="Polar residues" evidence="2">
    <location>
        <begin position="891"/>
        <end position="910"/>
    </location>
</feature>
<dbReference type="SUPFAM" id="SSF48371">
    <property type="entry name" value="ARM repeat"/>
    <property type="match status" value="1"/>
</dbReference>
<protein>
    <recommendedName>
        <fullName evidence="3">Protein kinase domain-containing protein</fullName>
    </recommendedName>
</protein>
<dbReference type="InterPro" id="IPR011009">
    <property type="entry name" value="Kinase-like_dom_sf"/>
</dbReference>
<dbReference type="InterPro" id="IPR000719">
    <property type="entry name" value="Prot_kinase_dom"/>
</dbReference>
<dbReference type="EMBL" id="JBICCN010000427">
    <property type="protein sequence ID" value="KAL3069685.1"/>
    <property type="molecule type" value="Genomic_DNA"/>
</dbReference>
<dbReference type="PANTHER" id="PTHR12984">
    <property type="entry name" value="SCY1-RELATED S/T PROTEIN KINASE-LIKE"/>
    <property type="match status" value="1"/>
</dbReference>
<keyword evidence="5" id="KW-1185">Reference proteome</keyword>
<feature type="compositionally biased region" description="Polar residues" evidence="2">
    <location>
        <begin position="847"/>
        <end position="860"/>
    </location>
</feature>
<feature type="region of interest" description="Disordered" evidence="2">
    <location>
        <begin position="889"/>
        <end position="910"/>
    </location>
</feature>
<dbReference type="SMART" id="SM00220">
    <property type="entry name" value="S_TKc"/>
    <property type="match status" value="1"/>
</dbReference>
<accession>A0ABD2HXN6</accession>
<dbReference type="Proteomes" id="UP001620645">
    <property type="component" value="Unassembled WGS sequence"/>
</dbReference>
<dbReference type="InterPro" id="IPR011989">
    <property type="entry name" value="ARM-like"/>
</dbReference>
<dbReference type="PROSITE" id="PS50011">
    <property type="entry name" value="PROTEIN_KINASE_DOM"/>
    <property type="match status" value="1"/>
</dbReference>
<dbReference type="SUPFAM" id="SSF56112">
    <property type="entry name" value="Protein kinase-like (PK-like)"/>
    <property type="match status" value="1"/>
</dbReference>
<feature type="compositionally biased region" description="Low complexity" evidence="2">
    <location>
        <begin position="87"/>
        <end position="122"/>
    </location>
</feature>
<feature type="region of interest" description="Disordered" evidence="2">
    <location>
        <begin position="937"/>
        <end position="964"/>
    </location>
</feature>
<evidence type="ECO:0000256" key="2">
    <source>
        <dbReference type="SAM" id="MobiDB-lite"/>
    </source>
</evidence>
<organism evidence="4 5">
    <name type="scientific">Heterodera schachtii</name>
    <name type="common">Sugarbeet cyst nematode worm</name>
    <name type="synonym">Tylenchus schachtii</name>
    <dbReference type="NCBI Taxonomy" id="97005"/>
    <lineage>
        <taxon>Eukaryota</taxon>
        <taxon>Metazoa</taxon>
        <taxon>Ecdysozoa</taxon>
        <taxon>Nematoda</taxon>
        <taxon>Chromadorea</taxon>
        <taxon>Rhabditida</taxon>
        <taxon>Tylenchina</taxon>
        <taxon>Tylenchomorpha</taxon>
        <taxon>Tylenchoidea</taxon>
        <taxon>Heteroderidae</taxon>
        <taxon>Heteroderinae</taxon>
        <taxon>Heterodera</taxon>
    </lineage>
</organism>
<feature type="region of interest" description="Disordered" evidence="2">
    <location>
        <begin position="80"/>
        <end position="132"/>
    </location>
</feature>